<keyword evidence="4" id="KW-1185">Reference proteome</keyword>
<evidence type="ECO:0000256" key="1">
    <source>
        <dbReference type="SAM" id="Coils"/>
    </source>
</evidence>
<dbReference type="EMBL" id="MU826382">
    <property type="protein sequence ID" value="KAJ7377187.1"/>
    <property type="molecule type" value="Genomic_DNA"/>
</dbReference>
<accession>A0A9X0CV52</accession>
<evidence type="ECO:0000313" key="4">
    <source>
        <dbReference type="Proteomes" id="UP001163046"/>
    </source>
</evidence>
<feature type="compositionally biased region" description="Polar residues" evidence="2">
    <location>
        <begin position="16"/>
        <end position="29"/>
    </location>
</feature>
<feature type="region of interest" description="Disordered" evidence="2">
    <location>
        <begin position="1"/>
        <end position="50"/>
    </location>
</feature>
<protein>
    <submittedName>
        <fullName evidence="3">Uncharacterized protein</fullName>
    </submittedName>
</protein>
<sequence length="191" mass="21342">MSSRKSKYPGCKIPKSSHQSGSPGKNCTGPSDATVVESSSSATTSDEPSMSVLLEAIQKLSMQMESLQTQHNQLKKQVQLPQPAPVLADQASMSNLQAQDTQWQPQQKPCPRNLYRIPRCMPPYLMPQPYALIPANARVVSPFTIWARNVHFPCLTTWRRLGCQNMPGDGPKKYISNQNLTCKYARLYSFN</sequence>
<dbReference type="AlphaFoldDB" id="A0A9X0CV52"/>
<keyword evidence="1" id="KW-0175">Coiled coil</keyword>
<comment type="caution">
    <text evidence="3">The sequence shown here is derived from an EMBL/GenBank/DDBJ whole genome shotgun (WGS) entry which is preliminary data.</text>
</comment>
<feature type="coiled-coil region" evidence="1">
    <location>
        <begin position="50"/>
        <end position="77"/>
    </location>
</feature>
<gene>
    <name evidence="3" type="ORF">OS493_030387</name>
</gene>
<organism evidence="3 4">
    <name type="scientific">Desmophyllum pertusum</name>
    <dbReference type="NCBI Taxonomy" id="174260"/>
    <lineage>
        <taxon>Eukaryota</taxon>
        <taxon>Metazoa</taxon>
        <taxon>Cnidaria</taxon>
        <taxon>Anthozoa</taxon>
        <taxon>Hexacorallia</taxon>
        <taxon>Scleractinia</taxon>
        <taxon>Caryophylliina</taxon>
        <taxon>Caryophylliidae</taxon>
        <taxon>Desmophyllum</taxon>
    </lineage>
</organism>
<name>A0A9X0CV52_9CNID</name>
<proteinExistence type="predicted"/>
<feature type="compositionally biased region" description="Low complexity" evidence="2">
    <location>
        <begin position="30"/>
        <end position="49"/>
    </location>
</feature>
<evidence type="ECO:0000313" key="3">
    <source>
        <dbReference type="EMBL" id="KAJ7377187.1"/>
    </source>
</evidence>
<evidence type="ECO:0000256" key="2">
    <source>
        <dbReference type="SAM" id="MobiDB-lite"/>
    </source>
</evidence>
<reference evidence="3" key="1">
    <citation type="submission" date="2023-01" db="EMBL/GenBank/DDBJ databases">
        <title>Genome assembly of the deep-sea coral Lophelia pertusa.</title>
        <authorList>
            <person name="Herrera S."/>
            <person name="Cordes E."/>
        </authorList>
    </citation>
    <scope>NUCLEOTIDE SEQUENCE</scope>
    <source>
        <strain evidence="3">USNM1676648</strain>
        <tissue evidence="3">Polyp</tissue>
    </source>
</reference>
<dbReference type="Proteomes" id="UP001163046">
    <property type="component" value="Unassembled WGS sequence"/>
</dbReference>